<keyword evidence="2" id="KW-1185">Reference proteome</keyword>
<comment type="caution">
    <text evidence="1">The sequence shown here is derived from an EMBL/GenBank/DDBJ whole genome shotgun (WGS) entry which is preliminary data.</text>
</comment>
<organism evidence="1 2">
    <name type="scientific">Mucor plumbeus</name>
    <dbReference type="NCBI Taxonomy" id="97098"/>
    <lineage>
        <taxon>Eukaryota</taxon>
        <taxon>Fungi</taxon>
        <taxon>Fungi incertae sedis</taxon>
        <taxon>Mucoromycota</taxon>
        <taxon>Mucoromycotina</taxon>
        <taxon>Mucoromycetes</taxon>
        <taxon>Mucorales</taxon>
        <taxon>Mucorineae</taxon>
        <taxon>Mucoraceae</taxon>
        <taxon>Mucor</taxon>
    </lineage>
</organism>
<gene>
    <name evidence="1" type="ORF">INT46_004355</name>
</gene>
<dbReference type="Proteomes" id="UP000650833">
    <property type="component" value="Unassembled WGS sequence"/>
</dbReference>
<reference evidence="1" key="1">
    <citation type="submission" date="2020-12" db="EMBL/GenBank/DDBJ databases">
        <title>Metabolic potential, ecology and presence of endohyphal bacteria is reflected in genomic diversity of Mucoromycotina.</title>
        <authorList>
            <person name="Muszewska A."/>
            <person name="Okrasinska A."/>
            <person name="Steczkiewicz K."/>
            <person name="Drgas O."/>
            <person name="Orlowska M."/>
            <person name="Perlinska-Lenart U."/>
            <person name="Aleksandrzak-Piekarczyk T."/>
            <person name="Szatraj K."/>
            <person name="Zielenkiewicz U."/>
            <person name="Pilsyk S."/>
            <person name="Malc E."/>
            <person name="Mieczkowski P."/>
            <person name="Kruszewska J.S."/>
            <person name="Biernat P."/>
            <person name="Pawlowska J."/>
        </authorList>
    </citation>
    <scope>NUCLEOTIDE SEQUENCE</scope>
    <source>
        <strain evidence="1">CBS 226.32</strain>
    </source>
</reference>
<dbReference type="AlphaFoldDB" id="A0A8H7QLQ3"/>
<accession>A0A8H7QLQ3</accession>
<evidence type="ECO:0000313" key="2">
    <source>
        <dbReference type="Proteomes" id="UP000650833"/>
    </source>
</evidence>
<sequence>MQSLRRLTFQRALNKALFINNKQIRYLSLTRSCWNENITTKEQTNSNTIEKFPWLLSQDSPRIPKYPYEQAPRDWSFLNLLPISLQHVLGKWLGTRILQLNTGYDNFPDQFLVICYVSVASLASRQAVSLLSDQINHQNKMEELQHILGPDLLDRYLKAVPANTNINIDIPQIYDVNLSDIWITLGSSNAFSDDRKYEVLRWMTVQIGLHKVKGKSELEESFQEYRERIAKSILEGVQVGVDVLIDADVTYKATDKENNENVILYDQGRRSLRMRFATPYFEPASKMVSGRDKETGEPINDWNWRLVDIDQLLEKESMDAIDSE</sequence>
<dbReference type="EMBL" id="JAEPRC010000622">
    <property type="protein sequence ID" value="KAG2193891.1"/>
    <property type="molecule type" value="Genomic_DNA"/>
</dbReference>
<dbReference type="OrthoDB" id="2117820at2759"/>
<name>A0A8H7QLQ3_9FUNG</name>
<proteinExistence type="predicted"/>
<protein>
    <submittedName>
        <fullName evidence="1">Uncharacterized protein</fullName>
    </submittedName>
</protein>
<evidence type="ECO:0000313" key="1">
    <source>
        <dbReference type="EMBL" id="KAG2193891.1"/>
    </source>
</evidence>